<proteinExistence type="predicted"/>
<dbReference type="Proteomes" id="UP001187343">
    <property type="component" value="Unassembled WGS sequence"/>
</dbReference>
<comment type="caution">
    <text evidence="1">The sequence shown here is derived from an EMBL/GenBank/DDBJ whole genome shotgun (WGS) entry which is preliminary data.</text>
</comment>
<name>A0AA88PH96_9TELE</name>
<dbReference type="AlphaFoldDB" id="A0AA88PH96"/>
<gene>
    <name evidence="1" type="ORF">Q8A67_018242</name>
</gene>
<dbReference type="EMBL" id="JAUYZG010000018">
    <property type="protein sequence ID" value="KAK2880974.1"/>
    <property type="molecule type" value="Genomic_DNA"/>
</dbReference>
<sequence>MCSWYSGRALLQRADAHLQPHADEKATIILTHAAFTHSATGLKLRDEFEAIVKDSHKHGQLGCGFWTTHPFSLSSSLIFPPFILHFLLSIATTRPASPERSTGPSLADKVFSCRSPQASRLHESVQQQRVWNGATLTFSRGDPPQVPSPGFYLQGSHRNDAPRLLYKSGSLVIFSARLSLQQHRCNRRHVQFNSGTSRQRQVVIKMPDSAMDFDDLNNSTVQRKSSLQPILQAPPND</sequence>
<evidence type="ECO:0000313" key="2">
    <source>
        <dbReference type="Proteomes" id="UP001187343"/>
    </source>
</evidence>
<keyword evidence="2" id="KW-1185">Reference proteome</keyword>
<evidence type="ECO:0000313" key="1">
    <source>
        <dbReference type="EMBL" id="KAK2880974.1"/>
    </source>
</evidence>
<protein>
    <submittedName>
        <fullName evidence="1">Uncharacterized protein</fullName>
    </submittedName>
</protein>
<reference evidence="1" key="1">
    <citation type="submission" date="2023-08" db="EMBL/GenBank/DDBJ databases">
        <title>Chromosome-level Genome Assembly of mud carp (Cirrhinus molitorella).</title>
        <authorList>
            <person name="Liu H."/>
        </authorList>
    </citation>
    <scope>NUCLEOTIDE SEQUENCE</scope>
    <source>
        <strain evidence="1">Prfri</strain>
        <tissue evidence="1">Muscle</tissue>
    </source>
</reference>
<accession>A0AA88PH96</accession>
<organism evidence="1 2">
    <name type="scientific">Cirrhinus molitorella</name>
    <name type="common">mud carp</name>
    <dbReference type="NCBI Taxonomy" id="172907"/>
    <lineage>
        <taxon>Eukaryota</taxon>
        <taxon>Metazoa</taxon>
        <taxon>Chordata</taxon>
        <taxon>Craniata</taxon>
        <taxon>Vertebrata</taxon>
        <taxon>Euteleostomi</taxon>
        <taxon>Actinopterygii</taxon>
        <taxon>Neopterygii</taxon>
        <taxon>Teleostei</taxon>
        <taxon>Ostariophysi</taxon>
        <taxon>Cypriniformes</taxon>
        <taxon>Cyprinidae</taxon>
        <taxon>Labeoninae</taxon>
        <taxon>Labeonini</taxon>
        <taxon>Cirrhinus</taxon>
    </lineage>
</organism>